<dbReference type="GO" id="GO:0005096">
    <property type="term" value="F:GTPase activator activity"/>
    <property type="evidence" value="ECO:0007669"/>
    <property type="project" value="UniProtKB-KW"/>
</dbReference>
<dbReference type="FunFam" id="2.30.29.30:FF:000170">
    <property type="entry name" value="Arf-GAP with Rho-GAP domain, ANK repeat and PH domain-containing protein 1"/>
    <property type="match status" value="1"/>
</dbReference>
<dbReference type="SMART" id="SM00105">
    <property type="entry name" value="ArfGap"/>
    <property type="match status" value="1"/>
</dbReference>
<evidence type="ECO:0000259" key="12">
    <source>
        <dbReference type="PROSITE" id="PS50238"/>
    </source>
</evidence>
<feature type="domain" description="PH" evidence="8">
    <location>
        <begin position="808"/>
        <end position="915"/>
    </location>
</feature>
<dbReference type="PROSITE" id="PS50105">
    <property type="entry name" value="SAM_DOMAIN"/>
    <property type="match status" value="1"/>
</dbReference>
<dbReference type="InterPro" id="IPR013761">
    <property type="entry name" value="SAM/pointed_sf"/>
</dbReference>
<dbReference type="InterPro" id="IPR000198">
    <property type="entry name" value="RhoGAP_dom"/>
</dbReference>
<dbReference type="PROSITE" id="PS50115">
    <property type="entry name" value="ARFGAP"/>
    <property type="match status" value="1"/>
</dbReference>
<dbReference type="GeneID" id="117362104"/>
<dbReference type="CTD" id="116985"/>
<keyword evidence="13" id="KW-1185">Reference proteome</keyword>
<evidence type="ECO:0000313" key="14">
    <source>
        <dbReference type="RefSeq" id="XP_033803814.1"/>
    </source>
</evidence>
<dbReference type="Pfam" id="PF00620">
    <property type="entry name" value="RhoGAP"/>
    <property type="match status" value="1"/>
</dbReference>
<feature type="domain" description="PH" evidence="8">
    <location>
        <begin position="926"/>
        <end position="1017"/>
    </location>
</feature>
<evidence type="ECO:0000259" key="11">
    <source>
        <dbReference type="PROSITE" id="PS50200"/>
    </source>
</evidence>
<dbReference type="Gene3D" id="1.10.150.50">
    <property type="entry name" value="Transcription Factor, Ets-1"/>
    <property type="match status" value="1"/>
</dbReference>
<keyword evidence="2" id="KW-0343">GTPase activation</keyword>
<keyword evidence="6" id="KW-0863">Zinc-finger</keyword>
<dbReference type="PRINTS" id="PR00405">
    <property type="entry name" value="REVINTRACTNG"/>
</dbReference>
<dbReference type="InterPro" id="IPR038508">
    <property type="entry name" value="ArfGAP_dom_sf"/>
</dbReference>
<reference evidence="14 15" key="1">
    <citation type="submission" date="2025-04" db="UniProtKB">
        <authorList>
            <consortium name="RefSeq"/>
        </authorList>
    </citation>
    <scope>IDENTIFICATION</scope>
</reference>
<feature type="region of interest" description="Disordered" evidence="7">
    <location>
        <begin position="119"/>
        <end position="167"/>
    </location>
</feature>
<dbReference type="KEGG" id="gsh:117362104"/>
<evidence type="ECO:0000259" key="9">
    <source>
        <dbReference type="PROSITE" id="PS50105"/>
    </source>
</evidence>
<evidence type="ECO:0000256" key="6">
    <source>
        <dbReference type="PROSITE-ProRule" id="PRU00288"/>
    </source>
</evidence>
<feature type="domain" description="Ras-associating" evidence="11">
    <location>
        <begin position="1234"/>
        <end position="1323"/>
    </location>
</feature>
<feature type="domain" description="PH" evidence="8">
    <location>
        <begin position="1336"/>
        <end position="1447"/>
    </location>
</feature>
<evidence type="ECO:0000256" key="3">
    <source>
        <dbReference type="ARBA" id="ARBA00022490"/>
    </source>
</evidence>
<dbReference type="PROSITE" id="PS50200">
    <property type="entry name" value="RA"/>
    <property type="match status" value="1"/>
</dbReference>
<dbReference type="InterPro" id="IPR001849">
    <property type="entry name" value="PH_domain"/>
</dbReference>
<dbReference type="RefSeq" id="XP_033803815.1">
    <property type="nucleotide sequence ID" value="XM_033947924.1"/>
</dbReference>
<dbReference type="InterPro" id="IPR011993">
    <property type="entry name" value="PH-like_dom_sf"/>
</dbReference>
<dbReference type="PANTHER" id="PTHR45899:SF3">
    <property type="entry name" value="ARF-GAP WITH RHO-GAP DOMAIN, ANK REPEAT AND PH DOMAIN-CONTAINING PROTEIN 1"/>
    <property type="match status" value="1"/>
</dbReference>
<dbReference type="CDD" id="cd13256">
    <property type="entry name" value="PH3_ARAP"/>
    <property type="match status" value="1"/>
</dbReference>
<dbReference type="Pfam" id="PF01412">
    <property type="entry name" value="ArfGap"/>
    <property type="match status" value="1"/>
</dbReference>
<dbReference type="SUPFAM" id="SSF48350">
    <property type="entry name" value="GTPase activation domain, GAP"/>
    <property type="match status" value="1"/>
</dbReference>
<evidence type="ECO:0000256" key="4">
    <source>
        <dbReference type="ARBA" id="ARBA00022553"/>
    </source>
</evidence>
<evidence type="ECO:0000256" key="7">
    <source>
        <dbReference type="SAM" id="MobiDB-lite"/>
    </source>
</evidence>
<feature type="domain" description="SAM" evidence="9">
    <location>
        <begin position="4"/>
        <end position="68"/>
    </location>
</feature>
<evidence type="ECO:0000313" key="13">
    <source>
        <dbReference type="Proteomes" id="UP000515159"/>
    </source>
</evidence>
<evidence type="ECO:0000259" key="8">
    <source>
        <dbReference type="PROSITE" id="PS50003"/>
    </source>
</evidence>
<dbReference type="GO" id="GO:0007165">
    <property type="term" value="P:signal transduction"/>
    <property type="evidence" value="ECO:0007669"/>
    <property type="project" value="InterPro"/>
</dbReference>
<dbReference type="Gene3D" id="2.30.29.30">
    <property type="entry name" value="Pleckstrin-homology domain (PH domain)/Phosphotyrosine-binding domain (PTB)"/>
    <property type="match status" value="4"/>
</dbReference>
<evidence type="ECO:0000256" key="1">
    <source>
        <dbReference type="ARBA" id="ARBA00004496"/>
    </source>
</evidence>
<feature type="domain" description="PH" evidence="8">
    <location>
        <begin position="394"/>
        <end position="486"/>
    </location>
</feature>
<dbReference type="InterPro" id="IPR000159">
    <property type="entry name" value="RA_dom"/>
</dbReference>
<dbReference type="CDD" id="cd04385">
    <property type="entry name" value="RhoGAP_ARAP"/>
    <property type="match status" value="1"/>
</dbReference>
<dbReference type="InterPro" id="IPR037858">
    <property type="entry name" value="RhoGAP_ARAP"/>
</dbReference>
<sequence>MAESTSLSVAEWLRSLHLEQYTDDFEKSNFCQLSDCRSINDEALIRIGVHLQGHRKRILCSLQKSLGEDPSPMAESGTRPVPMKRNIFHFSGGPQPILCPLKEPEVRDDTAALGALQPLVTGTGSPPRLNQTPPPIPPRSGCRPPMKFSSGPSPELFPSDISSHQDSGLMTSTAFDLSLDSVSSADGEDVPREGDLEEKTETALPPLPVKSHHIESRPIGGVPPLLPLRPPILPPRALSAKRPVSFPAKEGLPDDEAPPALIPRAKLQHQPLISPLLPSPSLQLPPRLHLPAPEFEQPDYEDVAQVPLAPRENMVDKEASPVVGRTHAVRYNSLLSDDDVIENESEDYEDVAPADCWVDRGLSTLQSSSVPSSGSSRVYCGPVEGAKVAMSLSSVIKCGWLDKNPPQGSYIYQKRWVRLDTDYLRYFDSEKDMYSKRFIPVTSISRVSSVGDQKFEVTTCNRNFVFRAESDSDRNHWVRALQQVVEEKRCKKFDRLSMGGHGMDAAEKEGPLELRGYKPKLYVAVAGDKVFLHKSIEDFHLGIGITFVEMNLGNVKDTDRRAFDLTTPYRIFSFVADSDFEKEEWVTAMQQSIAEALSNTEVAEKIWSVESNRLCADCSSPKPDWASVNLCVVFCKRCAGEHRGLGPSVSKVRSLKMDRKVWTEELIQLFQRFGNAVGNQFWAANVPPSEAINATSTSQERRQFITAKYKEGKYRRYHPLFGNQEELNKALCAAVTTSDLAETQSLVFCGAEVGCFSGDPAHPSPITLAEDAGQRLQMEFLLQNRNSEIPRVELKSNMEKQYYVARLSITHNGYLHKTASMSKAVHERKSREEFSRRWCVLNDGVFSYYDSDRNSAPNGEIAMTEIVCLVVNPPDTHGFVSTFEIYTESERMYLFGLDNSEEAREWVSSIAKSFVSNRAEELLNHDFERIGRLQYKGGLNLQRTTAGWFALVQSTLYACFEDSEKEEAFHLKKLQELSLQGDNDVLVLVERRRTLYIQGERKLDFSGWISAIQKAAGTSGDTLSGQQLTESDIPVLIDRCIDYITQCGLTSEGIYRKSGQNSKTTNLLEALRKDARSIRLKEGEHQVDDVANTLKRFFRDIGEGIFTELYPDWLNATSIEDEHEKIVRYQLLLNEFPPVNRATLKALINHLYCVQCFSDMNQMNIHNLAIVFGPTLFQTDGKDYKAGRVVEDLIFHYVLIFNVDEGELKKQRNEIMAIIKMREAGFNMNKKESGHFICTVYLEEKKPEAEQHVKIPATMTAEELTYEILERRKIVTREKDYWSCFEVNEKEETERPLHYLEKVLPLMHSLGTGSYLVVKKNLSMENMLIYLASKVEDAKHGMMKFHEERNLRGLVRSTGNFHDRYFILNSNSLRLYKEVRSHRPEREWAVKNLKVYLGIKKKLCPPTCWGFTMISTNEKNEKHPWYFCCDTQMEMRDWLATFLFVQNGGNVWPSEASKVKAARAPQDSRLGNLSLIPLRGSENEMRNSVAAFAADPLALLRNA</sequence>
<dbReference type="PANTHER" id="PTHR45899">
    <property type="entry name" value="RHO GTPASE ACTIVATING PROTEIN AT 15B, ISOFORM C"/>
    <property type="match status" value="1"/>
</dbReference>
<feature type="domain" description="PH" evidence="8">
    <location>
        <begin position="505"/>
        <end position="594"/>
    </location>
</feature>
<dbReference type="GO" id="GO:0005547">
    <property type="term" value="F:phosphatidylinositol-3,4,5-trisphosphate binding"/>
    <property type="evidence" value="ECO:0007669"/>
    <property type="project" value="InterPro"/>
</dbReference>
<dbReference type="InterPro" id="IPR001660">
    <property type="entry name" value="SAM"/>
</dbReference>
<feature type="domain" description="Arf-GAP" evidence="10">
    <location>
        <begin position="600"/>
        <end position="725"/>
    </location>
</feature>
<gene>
    <name evidence="14 15" type="primary">ARAP1</name>
</gene>
<dbReference type="Pfam" id="PF00169">
    <property type="entry name" value="PH"/>
    <property type="match status" value="3"/>
</dbReference>
<dbReference type="InterPro" id="IPR008936">
    <property type="entry name" value="Rho_GTPase_activation_prot"/>
</dbReference>
<dbReference type="SMART" id="SM00454">
    <property type="entry name" value="SAM"/>
    <property type="match status" value="1"/>
</dbReference>
<dbReference type="SMART" id="SM00233">
    <property type="entry name" value="PH"/>
    <property type="match status" value="5"/>
</dbReference>
<accession>A0A6P8R1P6</accession>
<dbReference type="SUPFAM" id="SSF47769">
    <property type="entry name" value="SAM/Pointed domain"/>
    <property type="match status" value="1"/>
</dbReference>
<evidence type="ECO:0000256" key="5">
    <source>
        <dbReference type="ARBA" id="ARBA00022737"/>
    </source>
</evidence>
<dbReference type="PROSITE" id="PS50003">
    <property type="entry name" value="PH_DOMAIN"/>
    <property type="match status" value="5"/>
</dbReference>
<dbReference type="SUPFAM" id="SSF50729">
    <property type="entry name" value="PH domain-like"/>
    <property type="match status" value="5"/>
</dbReference>
<evidence type="ECO:0000259" key="10">
    <source>
        <dbReference type="PROSITE" id="PS50115"/>
    </source>
</evidence>
<dbReference type="RefSeq" id="XP_033803814.1">
    <property type="nucleotide sequence ID" value="XM_033947923.1"/>
</dbReference>
<protein>
    <submittedName>
        <fullName evidence="14 15">Arf-GAP with Rho-GAP domain, ANK repeat and PH domain-containing protein 1 isoform X1</fullName>
    </submittedName>
</protein>
<feature type="compositionally biased region" description="Polar residues" evidence="7">
    <location>
        <begin position="120"/>
        <end position="131"/>
    </location>
</feature>
<dbReference type="Gene3D" id="1.10.220.150">
    <property type="entry name" value="Arf GTPase activating protein"/>
    <property type="match status" value="1"/>
</dbReference>
<dbReference type="SMART" id="SM00324">
    <property type="entry name" value="RhoGAP"/>
    <property type="match status" value="1"/>
</dbReference>
<dbReference type="PROSITE" id="PS50238">
    <property type="entry name" value="RHOGAP"/>
    <property type="match status" value="1"/>
</dbReference>
<dbReference type="InterPro" id="IPR052227">
    <property type="entry name" value="Arf-Rho-GAP_ANK-PH_domain"/>
</dbReference>
<keyword evidence="6" id="KW-0862">Zinc</keyword>
<keyword evidence="6" id="KW-0479">Metal-binding</keyword>
<dbReference type="InterPro" id="IPR037278">
    <property type="entry name" value="ARFGAP/RecO"/>
</dbReference>
<organism evidence="13 14">
    <name type="scientific">Geotrypetes seraphini</name>
    <name type="common">Gaboon caecilian</name>
    <name type="synonym">Caecilia seraphini</name>
    <dbReference type="NCBI Taxonomy" id="260995"/>
    <lineage>
        <taxon>Eukaryota</taxon>
        <taxon>Metazoa</taxon>
        <taxon>Chordata</taxon>
        <taxon>Craniata</taxon>
        <taxon>Vertebrata</taxon>
        <taxon>Euteleostomi</taxon>
        <taxon>Amphibia</taxon>
        <taxon>Gymnophiona</taxon>
        <taxon>Geotrypetes</taxon>
    </lineage>
</organism>
<dbReference type="GO" id="GO:0008270">
    <property type="term" value="F:zinc ion binding"/>
    <property type="evidence" value="ECO:0007669"/>
    <property type="project" value="UniProtKB-KW"/>
</dbReference>
<dbReference type="SUPFAM" id="SSF57863">
    <property type="entry name" value="ArfGap/RecO-like zinc finger"/>
    <property type="match status" value="1"/>
</dbReference>
<dbReference type="Gene3D" id="1.10.555.10">
    <property type="entry name" value="Rho GTPase activation protein"/>
    <property type="match status" value="1"/>
</dbReference>
<keyword evidence="3" id="KW-0963">Cytoplasm</keyword>
<dbReference type="Gene3D" id="3.10.20.90">
    <property type="entry name" value="Phosphatidylinositol 3-kinase Catalytic Subunit, Chain A, domain 1"/>
    <property type="match status" value="1"/>
</dbReference>
<dbReference type="GO" id="GO:0005802">
    <property type="term" value="C:trans-Golgi network"/>
    <property type="evidence" value="ECO:0007669"/>
    <property type="project" value="TreeGrafter"/>
</dbReference>
<proteinExistence type="predicted"/>
<comment type="subcellular location">
    <subcellularLocation>
        <location evidence="1">Cytoplasm</location>
    </subcellularLocation>
</comment>
<evidence type="ECO:0000313" key="15">
    <source>
        <dbReference type="RefSeq" id="XP_033803815.1"/>
    </source>
</evidence>
<keyword evidence="4" id="KW-0597">Phosphoprotein</keyword>
<evidence type="ECO:0000256" key="2">
    <source>
        <dbReference type="ARBA" id="ARBA00022468"/>
    </source>
</evidence>
<dbReference type="Proteomes" id="UP000515159">
    <property type="component" value="Chromosome 6"/>
</dbReference>
<name>A0A6P8R1P6_GEOSA</name>
<dbReference type="OrthoDB" id="29546at2759"/>
<dbReference type="GO" id="GO:0008360">
    <property type="term" value="P:regulation of cell shape"/>
    <property type="evidence" value="ECO:0007669"/>
    <property type="project" value="TreeGrafter"/>
</dbReference>
<dbReference type="CDD" id="cd13253">
    <property type="entry name" value="PH1_ARAP"/>
    <property type="match status" value="1"/>
</dbReference>
<keyword evidence="5" id="KW-0677">Repeat</keyword>
<dbReference type="CDD" id="cd08837">
    <property type="entry name" value="ArfGap_ARAP"/>
    <property type="match status" value="1"/>
</dbReference>
<dbReference type="CDD" id="cd13259">
    <property type="entry name" value="PH5_ARAP"/>
    <property type="match status" value="1"/>
</dbReference>
<dbReference type="GO" id="GO:0005886">
    <property type="term" value="C:plasma membrane"/>
    <property type="evidence" value="ECO:0007669"/>
    <property type="project" value="TreeGrafter"/>
</dbReference>
<dbReference type="Pfam" id="PF00788">
    <property type="entry name" value="RA"/>
    <property type="match status" value="1"/>
</dbReference>
<feature type="domain" description="Rho-GAP" evidence="12">
    <location>
        <begin position="1026"/>
        <end position="1201"/>
    </location>
</feature>
<dbReference type="InterPro" id="IPR001164">
    <property type="entry name" value="ArfGAP_dom"/>
</dbReference>
<dbReference type="Pfam" id="PF00536">
    <property type="entry name" value="SAM_1"/>
    <property type="match status" value="1"/>
</dbReference>